<dbReference type="PANTHER" id="PTHR35602:SF3">
    <property type="entry name" value="ESTERASE YQIA"/>
    <property type="match status" value="1"/>
</dbReference>
<dbReference type="RefSeq" id="WP_091851249.1">
    <property type="nucleotide sequence ID" value="NZ_FOHZ01000008.1"/>
</dbReference>
<proteinExistence type="predicted"/>
<dbReference type="Pfam" id="PF05728">
    <property type="entry name" value="UPF0227"/>
    <property type="match status" value="1"/>
</dbReference>
<dbReference type="Proteomes" id="UP000198762">
    <property type="component" value="Unassembled WGS sequence"/>
</dbReference>
<dbReference type="InterPro" id="IPR008886">
    <property type="entry name" value="UPF0227/Esterase_YqiA"/>
</dbReference>
<dbReference type="InterPro" id="IPR029058">
    <property type="entry name" value="AB_hydrolase_fold"/>
</dbReference>
<reference evidence="2" key="1">
    <citation type="submission" date="2016-10" db="EMBL/GenBank/DDBJ databases">
        <authorList>
            <person name="Varghese N."/>
            <person name="Submissions S."/>
        </authorList>
    </citation>
    <scope>NUCLEOTIDE SEQUENCE [LARGE SCALE GENOMIC DNA]</scope>
    <source>
        <strain evidence="2">CGMCC 1.6489</strain>
    </source>
</reference>
<organism evidence="1 2">
    <name type="scientific">Marinobacter segnicrescens</name>
    <dbReference type="NCBI Taxonomy" id="430453"/>
    <lineage>
        <taxon>Bacteria</taxon>
        <taxon>Pseudomonadati</taxon>
        <taxon>Pseudomonadota</taxon>
        <taxon>Gammaproteobacteria</taxon>
        <taxon>Pseudomonadales</taxon>
        <taxon>Marinobacteraceae</taxon>
        <taxon>Marinobacter</taxon>
    </lineage>
</organism>
<dbReference type="Gene3D" id="3.40.50.1820">
    <property type="entry name" value="alpha/beta hydrolase"/>
    <property type="match status" value="1"/>
</dbReference>
<dbReference type="OrthoDB" id="9814831at2"/>
<protein>
    <recommendedName>
        <fullName evidence="3">Esterase</fullName>
    </recommendedName>
</protein>
<dbReference type="PANTHER" id="PTHR35602">
    <property type="entry name" value="ESTERASE YQIA-RELATED"/>
    <property type="match status" value="1"/>
</dbReference>
<dbReference type="STRING" id="430453.SAMN04487962_10885"/>
<evidence type="ECO:0000313" key="1">
    <source>
        <dbReference type="EMBL" id="SET37184.1"/>
    </source>
</evidence>
<dbReference type="AlphaFoldDB" id="A0A1I0DWV7"/>
<accession>A0A1I0DWV7</accession>
<evidence type="ECO:0008006" key="3">
    <source>
        <dbReference type="Google" id="ProtNLM"/>
    </source>
</evidence>
<gene>
    <name evidence="1" type="ORF">SAMN04487962_10885</name>
</gene>
<dbReference type="SUPFAM" id="SSF53474">
    <property type="entry name" value="alpha/beta-Hydrolases"/>
    <property type="match status" value="1"/>
</dbReference>
<keyword evidence="2" id="KW-1185">Reference proteome</keyword>
<dbReference type="EMBL" id="FOHZ01000008">
    <property type="protein sequence ID" value="SET37184.1"/>
    <property type="molecule type" value="Genomic_DNA"/>
</dbReference>
<name>A0A1I0DWV7_9GAMM</name>
<evidence type="ECO:0000313" key="2">
    <source>
        <dbReference type="Proteomes" id="UP000198762"/>
    </source>
</evidence>
<sequence length="200" mass="21970">MASSDRDPVLVYLHGFNSSPRSQKVSELRTLLPAVAPDIELVVPELGFDPELALIRASAAVESAGDRPVGLVGSSMGGFYASVLSAKYGVKAALINPAAWPYRLLQSHLGPQHNPYTGEDYDLTPAHMDTLEAMEPGDTVRADNLFILLQTEDETLDYREILAKHPGARTWIQPGGDHRFQRFERVVPAILAFLFPGDFR</sequence>